<proteinExistence type="predicted"/>
<feature type="non-terminal residue" evidence="2">
    <location>
        <position position="197"/>
    </location>
</feature>
<reference evidence="2" key="1">
    <citation type="journal article" date="2014" name="Front. Microbiol.">
        <title>High frequency of phylogenetically diverse reductive dehalogenase-homologous genes in deep subseafloor sedimentary metagenomes.</title>
        <authorList>
            <person name="Kawai M."/>
            <person name="Futagami T."/>
            <person name="Toyoda A."/>
            <person name="Takaki Y."/>
            <person name="Nishi S."/>
            <person name="Hori S."/>
            <person name="Arai W."/>
            <person name="Tsubouchi T."/>
            <person name="Morono Y."/>
            <person name="Uchiyama I."/>
            <person name="Ito T."/>
            <person name="Fujiyama A."/>
            <person name="Inagaki F."/>
            <person name="Takami H."/>
        </authorList>
    </citation>
    <scope>NUCLEOTIDE SEQUENCE</scope>
    <source>
        <strain evidence="2">Expedition CK06-06</strain>
    </source>
</reference>
<organism evidence="2">
    <name type="scientific">marine sediment metagenome</name>
    <dbReference type="NCBI Taxonomy" id="412755"/>
    <lineage>
        <taxon>unclassified sequences</taxon>
        <taxon>metagenomes</taxon>
        <taxon>ecological metagenomes</taxon>
    </lineage>
</organism>
<keyword evidence="1" id="KW-0472">Membrane</keyword>
<accession>X0ZIF5</accession>
<gene>
    <name evidence="2" type="ORF">S01H1_80491</name>
</gene>
<feature type="transmembrane region" description="Helical" evidence="1">
    <location>
        <begin position="106"/>
        <end position="125"/>
    </location>
</feature>
<keyword evidence="1" id="KW-0812">Transmembrane</keyword>
<keyword evidence="1" id="KW-1133">Transmembrane helix</keyword>
<sequence length="197" mass="21960">MGMLDADLDEADQIKKGLVYAERMIEGLEMLRNELDFHQRTSVINEIKMLGEYIKEIKAIPLESLEKSAATPHIPDKESKDKAHKAVEEIKPEVEKRPGRQPVRMITIYVAGLALLLIVGGVFYYKGSKKETETLFLVQKEQAKTETRPVYHNRVPIDNTSDQQDLNLRSSELAAAEKAAAEKAAAEKAAAEKAAAE</sequence>
<protein>
    <submittedName>
        <fullName evidence="2">Uncharacterized protein</fullName>
    </submittedName>
</protein>
<name>X0ZIF5_9ZZZZ</name>
<dbReference type="AlphaFoldDB" id="X0ZIF5"/>
<dbReference type="EMBL" id="BARS01054360">
    <property type="protein sequence ID" value="GAG48091.1"/>
    <property type="molecule type" value="Genomic_DNA"/>
</dbReference>
<evidence type="ECO:0000256" key="1">
    <source>
        <dbReference type="SAM" id="Phobius"/>
    </source>
</evidence>
<comment type="caution">
    <text evidence="2">The sequence shown here is derived from an EMBL/GenBank/DDBJ whole genome shotgun (WGS) entry which is preliminary data.</text>
</comment>
<evidence type="ECO:0000313" key="2">
    <source>
        <dbReference type="EMBL" id="GAG48091.1"/>
    </source>
</evidence>